<protein>
    <submittedName>
        <fullName evidence="2">Uncharacterized protein</fullName>
    </submittedName>
</protein>
<feature type="compositionally biased region" description="Basic and acidic residues" evidence="1">
    <location>
        <begin position="332"/>
        <end position="346"/>
    </location>
</feature>
<reference evidence="2" key="2">
    <citation type="submission" date="2022-06" db="UniProtKB">
        <authorList>
            <consortium name="EnsemblMetazoa"/>
        </authorList>
    </citation>
    <scope>IDENTIFICATION</scope>
    <source>
        <strain evidence="2">DF5081</strain>
    </source>
</reference>
<organism evidence="2 3">
    <name type="scientific">Caenorhabditis japonica</name>
    <dbReference type="NCBI Taxonomy" id="281687"/>
    <lineage>
        <taxon>Eukaryota</taxon>
        <taxon>Metazoa</taxon>
        <taxon>Ecdysozoa</taxon>
        <taxon>Nematoda</taxon>
        <taxon>Chromadorea</taxon>
        <taxon>Rhabditida</taxon>
        <taxon>Rhabditina</taxon>
        <taxon>Rhabditomorpha</taxon>
        <taxon>Rhabditoidea</taxon>
        <taxon>Rhabditidae</taxon>
        <taxon>Peloderinae</taxon>
        <taxon>Caenorhabditis</taxon>
    </lineage>
</organism>
<reference evidence="3" key="1">
    <citation type="submission" date="2010-08" db="EMBL/GenBank/DDBJ databases">
        <authorList>
            <consortium name="Caenorhabditis japonica Sequencing Consortium"/>
            <person name="Wilson R.K."/>
        </authorList>
    </citation>
    <scope>NUCLEOTIDE SEQUENCE [LARGE SCALE GENOMIC DNA]</scope>
    <source>
        <strain evidence="3">DF5081</strain>
    </source>
</reference>
<keyword evidence="3" id="KW-1185">Reference proteome</keyword>
<dbReference type="Proteomes" id="UP000005237">
    <property type="component" value="Unassembled WGS sequence"/>
</dbReference>
<feature type="compositionally biased region" description="Polar residues" evidence="1">
    <location>
        <begin position="299"/>
        <end position="310"/>
    </location>
</feature>
<accession>A0A8R1HU58</accession>
<proteinExistence type="predicted"/>
<evidence type="ECO:0000313" key="3">
    <source>
        <dbReference type="Proteomes" id="UP000005237"/>
    </source>
</evidence>
<dbReference type="AlphaFoldDB" id="A0A8R1HU58"/>
<dbReference type="EnsemblMetazoa" id="CJA08724a.1">
    <property type="protein sequence ID" value="CJA08724a.1"/>
    <property type="gene ID" value="WBGene00127929"/>
</dbReference>
<evidence type="ECO:0000313" key="2">
    <source>
        <dbReference type="EnsemblMetazoa" id="CJA08724a.1"/>
    </source>
</evidence>
<evidence type="ECO:0000256" key="1">
    <source>
        <dbReference type="SAM" id="MobiDB-lite"/>
    </source>
</evidence>
<feature type="region of interest" description="Disordered" evidence="1">
    <location>
        <begin position="293"/>
        <end position="346"/>
    </location>
</feature>
<name>A0A8R1HU58_CAEJA</name>
<feature type="region of interest" description="Disordered" evidence="1">
    <location>
        <begin position="125"/>
        <end position="165"/>
    </location>
</feature>
<sequence>MAPPTSTIPNLFMSDFGLNTDDIKYFHMDSHIQGRGPNRLKHLDIEGRWILSGKSIPFISAAFNHLERLNDAQVPIRDIKEEPMDAIGMVGWTKSSSPAEDTLEERKKVPKKFVLQPPVFVEDEVPPSPREVVPHRSAGYGQAHQKRKLSIPDRSRSVSPMRAETPSQTVFDKYAKYERNRKDSITRYGTKWGDAGYVSHSPSPTGEIHEEYYRSRDEPQNLPHRTQALSPRPASRSRQYDSEYNPEFLKSDYPSSHNELKVLTKNIKGDNVPYRTTGYGAYHVKRQYELSPRSMGSDYATSSGSEQSSPVPARRERTADEIILTAYHASKTSRDVQPRGDNWTRY</sequence>
<feature type="region of interest" description="Disordered" evidence="1">
    <location>
        <begin position="217"/>
        <end position="241"/>
    </location>
</feature>